<evidence type="ECO:0000259" key="8">
    <source>
        <dbReference type="Pfam" id="PF02687"/>
    </source>
</evidence>
<evidence type="ECO:0000256" key="3">
    <source>
        <dbReference type="ARBA" id="ARBA00022692"/>
    </source>
</evidence>
<dbReference type="RefSeq" id="WP_036907507.1">
    <property type="nucleotide sequence ID" value="NZ_CP138967.1"/>
</dbReference>
<accession>A0A0A2C076</accession>
<keyword evidence="10" id="KW-0132">Cell division</keyword>
<dbReference type="AlphaFoldDB" id="A0A0A2C076"/>
<keyword evidence="5 7" id="KW-0472">Membrane</keyword>
<evidence type="ECO:0000256" key="4">
    <source>
        <dbReference type="ARBA" id="ARBA00022989"/>
    </source>
</evidence>
<feature type="transmembrane region" description="Helical" evidence="7">
    <location>
        <begin position="328"/>
        <end position="348"/>
    </location>
</feature>
<dbReference type="PANTHER" id="PTHR30572:SF4">
    <property type="entry name" value="ABC TRANSPORTER PERMEASE YTRF"/>
    <property type="match status" value="1"/>
</dbReference>
<dbReference type="InterPro" id="IPR003838">
    <property type="entry name" value="ABC3_permease_C"/>
</dbReference>
<evidence type="ECO:0000256" key="2">
    <source>
        <dbReference type="ARBA" id="ARBA00022475"/>
    </source>
</evidence>
<evidence type="ECO:0000256" key="5">
    <source>
        <dbReference type="ARBA" id="ARBA00023136"/>
    </source>
</evidence>
<keyword evidence="2" id="KW-1003">Cell membrane</keyword>
<feature type="domain" description="ABC3 transporter permease C-terminal" evidence="8">
    <location>
        <begin position="290"/>
        <end position="402"/>
    </location>
</feature>
<dbReference type="GO" id="GO:0051301">
    <property type="term" value="P:cell division"/>
    <property type="evidence" value="ECO:0007669"/>
    <property type="project" value="UniProtKB-KW"/>
</dbReference>
<name>A0A0A2C076_PROMR</name>
<comment type="caution">
    <text evidence="10">The sequence shown here is derived from an EMBL/GenBank/DDBJ whole genome shotgun (WGS) entry which is preliminary data.</text>
</comment>
<comment type="subcellular location">
    <subcellularLocation>
        <location evidence="1">Cell membrane</location>
        <topology evidence="1">Multi-pass membrane protein</topology>
    </subcellularLocation>
</comment>
<evidence type="ECO:0000256" key="1">
    <source>
        <dbReference type="ARBA" id="ARBA00004651"/>
    </source>
</evidence>
<feature type="transmembrane region" description="Helical" evidence="7">
    <location>
        <begin position="26"/>
        <end position="46"/>
    </location>
</feature>
<protein>
    <submittedName>
        <fullName evidence="10">Cell division protein FtsX</fullName>
    </submittedName>
</protein>
<dbReference type="EMBL" id="JNAX01000015">
    <property type="protein sequence ID" value="KGG19718.1"/>
    <property type="molecule type" value="Genomic_DNA"/>
</dbReference>
<dbReference type="Pfam" id="PF12704">
    <property type="entry name" value="MacB_PCD"/>
    <property type="match status" value="1"/>
</dbReference>
<evidence type="ECO:0000256" key="7">
    <source>
        <dbReference type="SAM" id="Phobius"/>
    </source>
</evidence>
<reference evidence="11" key="1">
    <citation type="journal article" date="2014" name="Sci. Data">
        <title>Genomes of diverse isolates of the marine cyanobacterium Prochlorococcus.</title>
        <authorList>
            <person name="Biller S."/>
            <person name="Berube P."/>
            <person name="Thompson J."/>
            <person name="Kelly L."/>
            <person name="Roggensack S."/>
            <person name="Awad L."/>
            <person name="Roache-Johnson K."/>
            <person name="Ding H."/>
            <person name="Giovannoni S.J."/>
            <person name="Moore L.R."/>
            <person name="Chisholm S.W."/>
        </authorList>
    </citation>
    <scope>NUCLEOTIDE SEQUENCE [LARGE SCALE GENOMIC DNA]</scope>
    <source>
        <strain evidence="11">PAC1</strain>
    </source>
</reference>
<evidence type="ECO:0000259" key="9">
    <source>
        <dbReference type="Pfam" id="PF12704"/>
    </source>
</evidence>
<keyword evidence="3 7" id="KW-0812">Transmembrane</keyword>
<keyword evidence="10" id="KW-0131">Cell cycle</keyword>
<sequence length="409" mass="43586">MKRKLPLAETSGMAIKNLKSNKFRSLLTMLGIVIGNASVITLVGVGRGAQNLAENQLSNLGANVLFVVPGNNDTRRRGVAFPKNLVLKDAKAIKEQVPTVKRVAPQISSNEVIQTGSKSTSSSISGVTSDFLIVRSFEIAKGRFINNQDTKGAKNVVVIGPDLEEKLFKNREGLGERIRIKDQSFEIVGVMKPKGAVFGNNQDENAYIPLSTMVSRITGKDPTYGVSLSFISVEAINEKSTKAAKFQITNLLRQRHKIIRDDDFAVRSQKDALQIVSTITGGLTLMLAAIGGISLLVGGIGIMNIMLVSVSERTEEIGLRKALGARRLDISTQFLIESLILSSLGGIAGTGLGLTTVKVVALLTPLPATIGLGTVFITVIISGTIGLTFGVLPAKRAAKLDPISALRSL</sequence>
<feature type="transmembrane region" description="Helical" evidence="7">
    <location>
        <begin position="368"/>
        <end position="392"/>
    </location>
</feature>
<evidence type="ECO:0000313" key="11">
    <source>
        <dbReference type="Proteomes" id="UP000030392"/>
    </source>
</evidence>
<dbReference type="Pfam" id="PF02687">
    <property type="entry name" value="FtsX"/>
    <property type="match status" value="1"/>
</dbReference>
<dbReference type="InterPro" id="IPR025857">
    <property type="entry name" value="MacB_PCD"/>
</dbReference>
<proteinExistence type="inferred from homology"/>
<dbReference type="GO" id="GO:0005886">
    <property type="term" value="C:plasma membrane"/>
    <property type="evidence" value="ECO:0007669"/>
    <property type="project" value="UniProtKB-SubCell"/>
</dbReference>
<feature type="domain" description="MacB-like periplasmic core" evidence="9">
    <location>
        <begin position="25"/>
        <end position="250"/>
    </location>
</feature>
<evidence type="ECO:0000256" key="6">
    <source>
        <dbReference type="ARBA" id="ARBA00038076"/>
    </source>
</evidence>
<comment type="similarity">
    <text evidence="6">Belongs to the ABC-4 integral membrane protein family.</text>
</comment>
<dbReference type="InterPro" id="IPR050250">
    <property type="entry name" value="Macrolide_Exporter_MacB"/>
</dbReference>
<organism evidence="10 11">
    <name type="scientific">Prochlorococcus marinus str. PAC1</name>
    <dbReference type="NCBI Taxonomy" id="59924"/>
    <lineage>
        <taxon>Bacteria</taxon>
        <taxon>Bacillati</taxon>
        <taxon>Cyanobacteriota</taxon>
        <taxon>Cyanophyceae</taxon>
        <taxon>Synechococcales</taxon>
        <taxon>Prochlorococcaceae</taxon>
        <taxon>Prochlorococcus</taxon>
    </lineage>
</organism>
<keyword evidence="4 7" id="KW-1133">Transmembrane helix</keyword>
<dbReference type="PANTHER" id="PTHR30572">
    <property type="entry name" value="MEMBRANE COMPONENT OF TRANSPORTER-RELATED"/>
    <property type="match status" value="1"/>
</dbReference>
<evidence type="ECO:0000313" key="10">
    <source>
        <dbReference type="EMBL" id="KGG19718.1"/>
    </source>
</evidence>
<feature type="transmembrane region" description="Helical" evidence="7">
    <location>
        <begin position="283"/>
        <end position="307"/>
    </location>
</feature>
<dbReference type="Proteomes" id="UP000030392">
    <property type="component" value="Unassembled WGS sequence"/>
</dbReference>
<gene>
    <name evidence="10" type="ORF">EV03_2104</name>
</gene>
<dbReference type="GO" id="GO:0022857">
    <property type="term" value="F:transmembrane transporter activity"/>
    <property type="evidence" value="ECO:0007669"/>
    <property type="project" value="TreeGrafter"/>
</dbReference>